<dbReference type="InterPro" id="IPR021878">
    <property type="entry name" value="TgpA_N"/>
</dbReference>
<sequence length="754" mass="79715">MRIRDTAFGPVLQAIVAAATVWATTLSWRAFSQDPGGYLAALLLLGLVVAGVGSLARWARLPWGLVLLAQLVVGGAAVSLLLTGSPLPVAGAWTELRADLSHAGDVVRTQRPPVQVAGGIAPLLIGGGLLCFVLVDLLACTFRRAALAGLPLLAIYAVPFSVVDGGLPWWGFALGAAGFLMMLVLSQSEIVGRWGRRLESPDTLGARESAGAMYVGSVATVLAIILPGLVPTLDLQLFGLGPGNGSGGHITVTNPLVGLRRDLVRGPDIPVIRVTTDDPDPSYLRIAVLNRFGDNEWSAGNRSVPVTNDADGLLPGLLGVATWVDRTTYDYQVSIGNDFDSRWLPTQAPINEIHAAGDWRYDTRTMDFLAGPDQGGAGGMTYQMKAVALDLDSADLANAQGSPGSVGTSYLDLPDDYPKSARDLADRVTASAGSDFAKAVTLQNWFRDDGGFVYDDTVPIGSSPGDLESFLSTAEGGRRGYCQQFAAAMAAMARSLGIPARVAVGFLSPEKVGPASWIYSTHDLHAWPELFFSGAGWVRFEPTPAAHVPDVPGYTRDLGAPRADDLPSAAPSSAEPTAGAADTQKPREETQSTSDAPAVSSHTIWWWTLGGVLAVAAFGALALVPSRLRTRRRTARLRAGAPEGAWTEIRETVADLGLSWPVGLSPRAAAGILERYLPGDDRPALWRIVEAVEVARYSLHSPAKVAEDDVLTVLAGLRRASSDRAVRRAAWWPRSVLQPVPAETTSAELVDQVG</sequence>
<keyword evidence="2" id="KW-0472">Membrane</keyword>
<dbReference type="Gene3D" id="3.10.620.30">
    <property type="match status" value="1"/>
</dbReference>
<dbReference type="SUPFAM" id="SSF54001">
    <property type="entry name" value="Cysteine proteinases"/>
    <property type="match status" value="1"/>
</dbReference>
<dbReference type="Proteomes" id="UP000198832">
    <property type="component" value="Unassembled WGS sequence"/>
</dbReference>
<feature type="transmembrane region" description="Helical" evidence="2">
    <location>
        <begin position="212"/>
        <end position="230"/>
    </location>
</feature>
<dbReference type="Pfam" id="PF01841">
    <property type="entry name" value="Transglut_core"/>
    <property type="match status" value="1"/>
</dbReference>
<dbReference type="InterPro" id="IPR052901">
    <property type="entry name" value="Bact_TGase-like"/>
</dbReference>
<dbReference type="SMART" id="SM00460">
    <property type="entry name" value="TGc"/>
    <property type="match status" value="1"/>
</dbReference>
<feature type="transmembrane region" description="Helical" evidence="2">
    <location>
        <begin position="169"/>
        <end position="191"/>
    </location>
</feature>
<reference evidence="4 5" key="1">
    <citation type="submission" date="2016-10" db="EMBL/GenBank/DDBJ databases">
        <authorList>
            <person name="de Groot N.N."/>
        </authorList>
    </citation>
    <scope>NUCLEOTIDE SEQUENCE [LARGE SCALE GENOMIC DNA]</scope>
    <source>
        <strain evidence="4 5">CGMCC 1.7056</strain>
    </source>
</reference>
<dbReference type="InterPro" id="IPR002931">
    <property type="entry name" value="Transglutaminase-like"/>
</dbReference>
<keyword evidence="2" id="KW-0812">Transmembrane</keyword>
<protein>
    <submittedName>
        <fullName evidence="4">Transglutaminase-like superfamily protein</fullName>
    </submittedName>
</protein>
<evidence type="ECO:0000313" key="4">
    <source>
        <dbReference type="EMBL" id="SFC05004.1"/>
    </source>
</evidence>
<dbReference type="PANTHER" id="PTHR42736">
    <property type="entry name" value="PROTEIN-GLUTAMINE GAMMA-GLUTAMYLTRANSFERASE"/>
    <property type="match status" value="1"/>
</dbReference>
<dbReference type="OrthoDB" id="9804023at2"/>
<gene>
    <name evidence="4" type="ORF">SAMN04487968_103202</name>
</gene>
<proteinExistence type="predicted"/>
<dbReference type="PANTHER" id="PTHR42736:SF1">
    <property type="entry name" value="PROTEIN-GLUTAMINE GAMMA-GLUTAMYLTRANSFERASE"/>
    <property type="match status" value="1"/>
</dbReference>
<keyword evidence="2" id="KW-1133">Transmembrane helix</keyword>
<feature type="transmembrane region" description="Helical" evidence="2">
    <location>
        <begin position="39"/>
        <end position="56"/>
    </location>
</feature>
<dbReference type="STRING" id="574651.SAMN04487968_103202"/>
<accession>A0A1I1G053</accession>
<name>A0A1I1G053_9ACTN</name>
<dbReference type="EMBL" id="FOLB01000003">
    <property type="protein sequence ID" value="SFC05004.1"/>
    <property type="molecule type" value="Genomic_DNA"/>
</dbReference>
<feature type="region of interest" description="Disordered" evidence="1">
    <location>
        <begin position="549"/>
        <end position="596"/>
    </location>
</feature>
<evidence type="ECO:0000313" key="5">
    <source>
        <dbReference type="Proteomes" id="UP000198832"/>
    </source>
</evidence>
<feature type="transmembrane region" description="Helical" evidence="2">
    <location>
        <begin position="604"/>
        <end position="624"/>
    </location>
</feature>
<evidence type="ECO:0000256" key="1">
    <source>
        <dbReference type="SAM" id="MobiDB-lite"/>
    </source>
</evidence>
<dbReference type="InterPro" id="IPR038765">
    <property type="entry name" value="Papain-like_cys_pep_sf"/>
</dbReference>
<feature type="transmembrane region" description="Helical" evidence="2">
    <location>
        <begin position="145"/>
        <end position="163"/>
    </location>
</feature>
<feature type="transmembrane region" description="Helical" evidence="2">
    <location>
        <begin position="63"/>
        <end position="82"/>
    </location>
</feature>
<evidence type="ECO:0000259" key="3">
    <source>
        <dbReference type="SMART" id="SM00460"/>
    </source>
</evidence>
<dbReference type="RefSeq" id="WP_091121252.1">
    <property type="nucleotide sequence ID" value="NZ_FOLB01000003.1"/>
</dbReference>
<feature type="compositionally biased region" description="Low complexity" evidence="1">
    <location>
        <begin position="566"/>
        <end position="581"/>
    </location>
</feature>
<feature type="domain" description="Transglutaminase-like" evidence="3">
    <location>
        <begin position="474"/>
        <end position="544"/>
    </location>
</feature>
<dbReference type="Pfam" id="PF11992">
    <property type="entry name" value="TgpA_N"/>
    <property type="match status" value="1"/>
</dbReference>
<evidence type="ECO:0000256" key="2">
    <source>
        <dbReference type="SAM" id="Phobius"/>
    </source>
</evidence>
<organism evidence="4 5">
    <name type="scientific">Nocardioides terrae</name>
    <dbReference type="NCBI Taxonomy" id="574651"/>
    <lineage>
        <taxon>Bacteria</taxon>
        <taxon>Bacillati</taxon>
        <taxon>Actinomycetota</taxon>
        <taxon>Actinomycetes</taxon>
        <taxon>Propionibacteriales</taxon>
        <taxon>Nocardioidaceae</taxon>
        <taxon>Nocardioides</taxon>
    </lineage>
</organism>
<dbReference type="AlphaFoldDB" id="A0A1I1G053"/>
<feature type="transmembrane region" description="Helical" evidence="2">
    <location>
        <begin position="116"/>
        <end position="138"/>
    </location>
</feature>
<keyword evidence="5" id="KW-1185">Reference proteome</keyword>